<dbReference type="Proteomes" id="UP000034444">
    <property type="component" value="Chromosome"/>
</dbReference>
<keyword evidence="1" id="KW-0489">Methyltransferase</keyword>
<dbReference type="InterPro" id="IPR029063">
    <property type="entry name" value="SAM-dependent_MTases_sf"/>
</dbReference>
<evidence type="ECO:0000313" key="2">
    <source>
        <dbReference type="Proteomes" id="UP000034444"/>
    </source>
</evidence>
<dbReference type="GO" id="GO:0032259">
    <property type="term" value="P:methylation"/>
    <property type="evidence" value="ECO:0007669"/>
    <property type="project" value="UniProtKB-KW"/>
</dbReference>
<protein>
    <submittedName>
        <fullName evidence="1">SAM-dependent methyltransferase</fullName>
    </submittedName>
</protein>
<sequence>MKLENIIPWGRSKKEYMEMFDLSKEDVLTKKILGCGDGPSSFNTEVDYDDGTVVSIDPLYAYSKKEIMQRIDEVAEDVMAQVKANAGNFVWKNIPDVESLEHIRIEAMMEFLMDYEDGKEEGRYIAAELPNLPFENDSFDLALSSHFLFLYSDHLDESFHKDAVREMLRVSKEVRIFPLLTLTNERSPYVESIVDMLEADGYKVEIVKTGYEFQKGADEMMKITRRSC</sequence>
<proteinExistence type="predicted"/>
<dbReference type="EMBL" id="CP011308">
    <property type="protein sequence ID" value="AKF25144.1"/>
    <property type="molecule type" value="Genomic_DNA"/>
</dbReference>
<evidence type="ECO:0000313" key="1">
    <source>
        <dbReference type="EMBL" id="AKF25144.1"/>
    </source>
</evidence>
<keyword evidence="1" id="KW-0808">Transferase</keyword>
<gene>
    <name evidence="1" type="ORF">YH65_06865</name>
</gene>
<dbReference type="RefSeq" id="WP_046551225.1">
    <property type="nucleotide sequence ID" value="NZ_CP011308.1"/>
</dbReference>
<reference evidence="2" key="2">
    <citation type="journal article" date="2017" name="Stand. Genomic Sci.">
        <title>Complete genome sequence of the sulfur-oxidizing chemolithoautotrophic Sulfurovum lithotrophicum 42BKTT.</title>
        <authorList>
            <person name="Jeon W."/>
            <person name="Priscilla L."/>
            <person name="Park G."/>
            <person name="Lee H."/>
            <person name="Lee N."/>
            <person name="Lee D."/>
            <person name="Kwon H."/>
            <person name="Ahn I."/>
            <person name="Lee C."/>
            <person name="Lee H."/>
            <person name="Ahn J."/>
        </authorList>
    </citation>
    <scope>NUCLEOTIDE SEQUENCE [LARGE SCALE GENOMIC DNA]</scope>
    <source>
        <strain evidence="2">ATCC BAA-797 / 42BKT</strain>
    </source>
</reference>
<dbReference type="GO" id="GO:0008168">
    <property type="term" value="F:methyltransferase activity"/>
    <property type="evidence" value="ECO:0007669"/>
    <property type="project" value="UniProtKB-KW"/>
</dbReference>
<reference evidence="1 2" key="1">
    <citation type="submission" date="2015-04" db="EMBL/GenBank/DDBJ databases">
        <title>Complete genome sequence of Sulfurovum lithotrophicum ATCC BAA-797T.</title>
        <authorList>
            <person name="Ahn J."/>
            <person name="Park G."/>
            <person name="Jeon W."/>
            <person name="Jang Y."/>
            <person name="Jang M."/>
            <person name="Lee H."/>
            <person name="Lee H."/>
        </authorList>
    </citation>
    <scope>NUCLEOTIDE SEQUENCE [LARGE SCALE GENOMIC DNA]</scope>
    <source>
        <strain evidence="2">ATCC BAA-797 / 42BKT</strain>
    </source>
</reference>
<accession>A0A7U4M1T2</accession>
<name>A0A7U4M1T2_9BACT</name>
<organism evidence="1 2">
    <name type="scientific">Sulfurovum lithotrophicum</name>
    <dbReference type="NCBI Taxonomy" id="206403"/>
    <lineage>
        <taxon>Bacteria</taxon>
        <taxon>Pseudomonadati</taxon>
        <taxon>Campylobacterota</taxon>
        <taxon>Epsilonproteobacteria</taxon>
        <taxon>Campylobacterales</taxon>
        <taxon>Sulfurovaceae</taxon>
        <taxon>Sulfurovum</taxon>
    </lineage>
</organism>
<keyword evidence="2" id="KW-1185">Reference proteome</keyword>
<dbReference type="AlphaFoldDB" id="A0A7U4M1T2"/>
<dbReference type="OrthoDB" id="9765084at2"/>
<dbReference type="SUPFAM" id="SSF53335">
    <property type="entry name" value="S-adenosyl-L-methionine-dependent methyltransferases"/>
    <property type="match status" value="1"/>
</dbReference>
<dbReference type="Gene3D" id="3.40.50.150">
    <property type="entry name" value="Vaccinia Virus protein VP39"/>
    <property type="match status" value="1"/>
</dbReference>
<dbReference type="KEGG" id="slh:YH65_06865"/>